<dbReference type="InterPro" id="IPR014519">
    <property type="entry name" value="UCP024492"/>
</dbReference>
<protein>
    <submittedName>
        <fullName evidence="1">DUF488 domain-containing protein</fullName>
    </submittedName>
</protein>
<organism evidence="1 2">
    <name type="scientific">Sporosarcina gallistercoris</name>
    <dbReference type="NCBI Taxonomy" id="2762245"/>
    <lineage>
        <taxon>Bacteria</taxon>
        <taxon>Bacillati</taxon>
        <taxon>Bacillota</taxon>
        <taxon>Bacilli</taxon>
        <taxon>Bacillales</taxon>
        <taxon>Caryophanaceae</taxon>
        <taxon>Sporosarcina</taxon>
    </lineage>
</organism>
<comment type="caution">
    <text evidence="1">The sequence shown here is derived from an EMBL/GenBank/DDBJ whole genome shotgun (WGS) entry which is preliminary data.</text>
</comment>
<gene>
    <name evidence="1" type="ORF">H9659_11935</name>
</gene>
<reference evidence="1 2" key="1">
    <citation type="submission" date="2020-08" db="EMBL/GenBank/DDBJ databases">
        <title>A Genomic Blueprint of the Chicken Gut Microbiome.</title>
        <authorList>
            <person name="Gilroy R."/>
            <person name="Ravi A."/>
            <person name="Getino M."/>
            <person name="Pursley I."/>
            <person name="Horton D.L."/>
            <person name="Alikhan N.-F."/>
            <person name="Baker D."/>
            <person name="Gharbi K."/>
            <person name="Hall N."/>
            <person name="Watson M."/>
            <person name="Adriaenssens E.M."/>
            <person name="Foster-Nyarko E."/>
            <person name="Jarju S."/>
            <person name="Secka A."/>
            <person name="Antonio M."/>
            <person name="Oren A."/>
            <person name="Chaudhuri R."/>
            <person name="La Ragione R.M."/>
            <person name="Hildebrand F."/>
            <person name="Pallen M.J."/>
        </authorList>
    </citation>
    <scope>NUCLEOTIDE SEQUENCE [LARGE SCALE GENOMIC DNA]</scope>
    <source>
        <strain evidence="1 2">Sa3CUA8</strain>
    </source>
</reference>
<evidence type="ECO:0000313" key="2">
    <source>
        <dbReference type="Proteomes" id="UP000659496"/>
    </source>
</evidence>
<keyword evidence="2" id="KW-1185">Reference proteome</keyword>
<dbReference type="RefSeq" id="WP_191690779.1">
    <property type="nucleotide sequence ID" value="NZ_JACSQY010000009.1"/>
</dbReference>
<dbReference type="EMBL" id="JACSQY010000009">
    <property type="protein sequence ID" value="MBD7909035.1"/>
    <property type="molecule type" value="Genomic_DNA"/>
</dbReference>
<dbReference type="InterPro" id="IPR007438">
    <property type="entry name" value="DUF488"/>
</dbReference>
<sequence length="183" mass="21138">MDIYTIGHYSHTQEEFIELLKQAGIEVLIDVRAFPGSRKFPWFAKDKMAEWLPEAGSDYEHIEELGGRRQPSQLISPLLNEGWQNQSFHNYADYTLSNCFQEGVKRLTEIASEKRTAYCCSERHPARCHRLIISNWLAVHDWNVIHIVPKSDGTGELVSHELGKWGAMPIVENDRTVVYPRIE</sequence>
<name>A0ABR8PLI4_9BACL</name>
<proteinExistence type="predicted"/>
<dbReference type="PANTHER" id="PTHR39337:SF1">
    <property type="entry name" value="BLR5642 PROTEIN"/>
    <property type="match status" value="1"/>
</dbReference>
<evidence type="ECO:0000313" key="1">
    <source>
        <dbReference type="EMBL" id="MBD7909035.1"/>
    </source>
</evidence>
<dbReference type="Pfam" id="PF04343">
    <property type="entry name" value="DUF488"/>
    <property type="match status" value="1"/>
</dbReference>
<dbReference type="PIRSF" id="PIRSF024492">
    <property type="entry name" value="UCP024492"/>
    <property type="match status" value="1"/>
</dbReference>
<dbReference type="Proteomes" id="UP000659496">
    <property type="component" value="Unassembled WGS sequence"/>
</dbReference>
<accession>A0ABR8PLI4</accession>
<dbReference type="PANTHER" id="PTHR39337">
    <property type="entry name" value="BLR5642 PROTEIN"/>
    <property type="match status" value="1"/>
</dbReference>